<feature type="domain" description="Ketosynthase family 3 (KS3)" evidence="9">
    <location>
        <begin position="1125"/>
        <end position="1543"/>
    </location>
</feature>
<comment type="similarity">
    <text evidence="6">In the C-terminal section; belongs to the NRP synthetase family.</text>
</comment>
<dbReference type="PANTHER" id="PTHR43775">
    <property type="entry name" value="FATTY ACID SYNTHASE"/>
    <property type="match status" value="1"/>
</dbReference>
<evidence type="ECO:0000259" key="9">
    <source>
        <dbReference type="PROSITE" id="PS52004"/>
    </source>
</evidence>
<feature type="domain" description="Carrier" evidence="8">
    <location>
        <begin position="1033"/>
        <end position="1110"/>
    </location>
</feature>
<dbReference type="SUPFAM" id="SSF51735">
    <property type="entry name" value="NAD(P)-binding Rossmann-fold domains"/>
    <property type="match status" value="3"/>
</dbReference>
<feature type="domain" description="Carrier" evidence="8">
    <location>
        <begin position="2312"/>
        <end position="2389"/>
    </location>
</feature>
<dbReference type="Gene3D" id="3.40.50.1820">
    <property type="entry name" value="alpha/beta hydrolase"/>
    <property type="match status" value="1"/>
</dbReference>
<feature type="domain" description="Ketosynthase family 3 (KS3)" evidence="9">
    <location>
        <begin position="3871"/>
        <end position="4292"/>
    </location>
</feature>
<dbReference type="SUPFAM" id="SSF53474">
    <property type="entry name" value="alpha/beta-Hydrolases"/>
    <property type="match status" value="1"/>
</dbReference>
<dbReference type="SMART" id="SM01294">
    <property type="entry name" value="PKS_PP_betabranch"/>
    <property type="match status" value="1"/>
</dbReference>
<evidence type="ECO:0000259" key="8">
    <source>
        <dbReference type="PROSITE" id="PS50075"/>
    </source>
</evidence>
<dbReference type="Gene3D" id="3.40.50.12780">
    <property type="entry name" value="N-terminal domain of ligase-like"/>
    <property type="match status" value="1"/>
</dbReference>
<dbReference type="InterPro" id="IPR010071">
    <property type="entry name" value="AA_adenyl_dom"/>
</dbReference>
<dbReference type="InterPro" id="IPR042104">
    <property type="entry name" value="PKS_dehydratase_sf"/>
</dbReference>
<evidence type="ECO:0000256" key="7">
    <source>
        <dbReference type="PROSITE-ProRule" id="PRU01363"/>
    </source>
</evidence>
<dbReference type="Gene3D" id="3.40.47.10">
    <property type="match status" value="3"/>
</dbReference>
<dbReference type="PROSITE" id="PS50075">
    <property type="entry name" value="CARRIER"/>
    <property type="match status" value="4"/>
</dbReference>
<dbReference type="Pfam" id="PF00668">
    <property type="entry name" value="Condensation"/>
    <property type="match status" value="1"/>
</dbReference>
<dbReference type="InterPro" id="IPR042099">
    <property type="entry name" value="ANL_N_sf"/>
</dbReference>
<organism evidence="11 12">
    <name type="scientific">Acinetobacter pollinis</name>
    <dbReference type="NCBI Taxonomy" id="2605270"/>
    <lineage>
        <taxon>Bacteria</taxon>
        <taxon>Pseudomonadati</taxon>
        <taxon>Pseudomonadota</taxon>
        <taxon>Gammaproteobacteria</taxon>
        <taxon>Moraxellales</taxon>
        <taxon>Moraxellaceae</taxon>
        <taxon>Acinetobacter</taxon>
    </lineage>
</organism>
<dbReference type="PROSITE" id="PS00455">
    <property type="entry name" value="AMP_BINDING"/>
    <property type="match status" value="1"/>
</dbReference>
<dbReference type="InterPro" id="IPR045851">
    <property type="entry name" value="AMP-bd_C_sf"/>
</dbReference>
<dbReference type="SUPFAM" id="SSF53901">
    <property type="entry name" value="Thiolase-like"/>
    <property type="match status" value="3"/>
</dbReference>
<dbReference type="InterPro" id="IPR001227">
    <property type="entry name" value="Ac_transferase_dom_sf"/>
</dbReference>
<dbReference type="InterPro" id="IPR020807">
    <property type="entry name" value="PKS_DH"/>
</dbReference>
<dbReference type="InterPro" id="IPR009081">
    <property type="entry name" value="PP-bd_ACP"/>
</dbReference>
<dbReference type="EMBL" id="VTDN01000009">
    <property type="protein sequence ID" value="MEB5477571.1"/>
    <property type="molecule type" value="Genomic_DNA"/>
</dbReference>
<dbReference type="SUPFAM" id="SSF52777">
    <property type="entry name" value="CoA-dependent acyltransferases"/>
    <property type="match status" value="2"/>
</dbReference>
<evidence type="ECO:0000256" key="6">
    <source>
        <dbReference type="ARBA" id="ARBA00029443"/>
    </source>
</evidence>
<feature type="active site" description="Proton donor; for dehydratase activity" evidence="7">
    <location>
        <position position="4504"/>
    </location>
</feature>
<comment type="caution">
    <text evidence="11">The sequence shown here is derived from an EMBL/GenBank/DDBJ whole genome shotgun (WGS) entry which is preliminary data.</text>
</comment>
<feature type="region of interest" description="N-terminal hotdog fold" evidence="7">
    <location>
        <begin position="3047"/>
        <end position="3188"/>
    </location>
</feature>
<evidence type="ECO:0000256" key="2">
    <source>
        <dbReference type="ARBA" id="ARBA00006484"/>
    </source>
</evidence>
<dbReference type="PROSITE" id="PS52004">
    <property type="entry name" value="KS3_2"/>
    <property type="match status" value="3"/>
</dbReference>
<dbReference type="InterPro" id="IPR020845">
    <property type="entry name" value="AMP-binding_CS"/>
</dbReference>
<dbReference type="Gene3D" id="1.10.1200.10">
    <property type="entry name" value="ACP-like"/>
    <property type="match status" value="4"/>
</dbReference>
<feature type="domain" description="Ketosynthase family 3 (KS3)" evidence="9">
    <location>
        <begin position="2625"/>
        <end position="3045"/>
    </location>
</feature>
<dbReference type="InterPro" id="IPR036736">
    <property type="entry name" value="ACP-like_sf"/>
</dbReference>
<dbReference type="Pfam" id="PF00698">
    <property type="entry name" value="Acyl_transf_1"/>
    <property type="match status" value="1"/>
</dbReference>
<dbReference type="InterPro" id="IPR016035">
    <property type="entry name" value="Acyl_Trfase/lysoPLipase"/>
</dbReference>
<feature type="region of interest" description="C-terminal hotdog fold" evidence="7">
    <location>
        <begin position="3198"/>
        <end position="3340"/>
    </location>
</feature>
<dbReference type="PROSITE" id="PS00606">
    <property type="entry name" value="KS3_1"/>
    <property type="match status" value="3"/>
</dbReference>
<feature type="active site" description="Proton acceptor; for dehydratase activity" evidence="7">
    <location>
        <position position="3098"/>
    </location>
</feature>
<dbReference type="InterPro" id="IPR016039">
    <property type="entry name" value="Thiolase-like"/>
</dbReference>
<feature type="region of interest" description="C-terminal hotdog fold" evidence="7">
    <location>
        <begin position="4445"/>
        <end position="4586"/>
    </location>
</feature>
<keyword evidence="5" id="KW-0808">Transferase</keyword>
<keyword evidence="4" id="KW-0597">Phosphoprotein</keyword>
<reference evidence="11 12" key="1">
    <citation type="submission" date="2019-08" db="EMBL/GenBank/DDBJ databases">
        <title>Five species of Acinetobacter isolated from floral nectar and animal pollinators.</title>
        <authorList>
            <person name="Hendry T.A."/>
        </authorList>
    </citation>
    <scope>NUCLEOTIDE SEQUENCE [LARGE SCALE GENOMIC DNA]</scope>
    <source>
        <strain evidence="11 12">MD18.27</strain>
    </source>
</reference>
<keyword evidence="12" id="KW-1185">Reference proteome</keyword>
<dbReference type="InterPro" id="IPR014031">
    <property type="entry name" value="Ketoacyl_synth_C"/>
</dbReference>
<dbReference type="InterPro" id="IPR029058">
    <property type="entry name" value="AB_hydrolase_fold"/>
</dbReference>
<accession>A0ABU6DUP5</accession>
<feature type="active site" description="Proton acceptor; for dehydratase activity" evidence="7">
    <location>
        <position position="4345"/>
    </location>
</feature>
<dbReference type="SMART" id="SM00826">
    <property type="entry name" value="PKS_DH"/>
    <property type="match status" value="1"/>
</dbReference>
<dbReference type="Proteomes" id="UP001339883">
    <property type="component" value="Unassembled WGS sequence"/>
</dbReference>
<dbReference type="Pfam" id="PF14765">
    <property type="entry name" value="PS-DH"/>
    <property type="match status" value="2"/>
</dbReference>
<feature type="active site" description="Proton donor; for dehydratase activity" evidence="7">
    <location>
        <position position="3258"/>
    </location>
</feature>
<gene>
    <name evidence="11" type="ORF">I2F25_11035</name>
</gene>
<feature type="region of interest" description="N-terminal hotdog fold" evidence="7">
    <location>
        <begin position="4312"/>
        <end position="4432"/>
    </location>
</feature>
<evidence type="ECO:0000313" key="12">
    <source>
        <dbReference type="Proteomes" id="UP001339883"/>
    </source>
</evidence>
<dbReference type="Gene3D" id="3.10.129.110">
    <property type="entry name" value="Polyketide synthase dehydratase"/>
    <property type="match status" value="2"/>
</dbReference>
<feature type="non-terminal residue" evidence="11">
    <location>
        <position position="5151"/>
    </location>
</feature>
<dbReference type="InterPro" id="IPR020806">
    <property type="entry name" value="PKS_PP-bd"/>
</dbReference>
<keyword evidence="3" id="KW-0596">Phosphopantetheine</keyword>
<dbReference type="NCBIfam" id="TIGR01733">
    <property type="entry name" value="AA-adenyl-dom"/>
    <property type="match status" value="1"/>
</dbReference>
<dbReference type="SMART" id="SM00827">
    <property type="entry name" value="PKS_AT"/>
    <property type="match status" value="1"/>
</dbReference>
<dbReference type="Pfam" id="PF02801">
    <property type="entry name" value="Ketoacyl-synt_C"/>
    <property type="match status" value="3"/>
</dbReference>
<dbReference type="SUPFAM" id="SSF52151">
    <property type="entry name" value="FabD/lysophospholipase-like"/>
    <property type="match status" value="1"/>
</dbReference>
<dbReference type="InterPro" id="IPR057326">
    <property type="entry name" value="KR_dom"/>
</dbReference>
<feature type="domain" description="Carrier" evidence="8">
    <location>
        <begin position="5020"/>
        <end position="5095"/>
    </location>
</feature>
<dbReference type="SUPFAM" id="SSF47336">
    <property type="entry name" value="ACP-like"/>
    <property type="match status" value="3"/>
</dbReference>
<dbReference type="Gene3D" id="3.40.50.720">
    <property type="entry name" value="NAD(P)-binding Rossmann-like Domain"/>
    <property type="match status" value="3"/>
</dbReference>
<dbReference type="SMART" id="SM00822">
    <property type="entry name" value="PKS_KR"/>
    <property type="match status" value="3"/>
</dbReference>
<evidence type="ECO:0000313" key="11">
    <source>
        <dbReference type="EMBL" id="MEB5477571.1"/>
    </source>
</evidence>
<dbReference type="InterPro" id="IPR013968">
    <property type="entry name" value="PKS_KR"/>
</dbReference>
<dbReference type="Pfam" id="PF00109">
    <property type="entry name" value="ketoacyl-synt"/>
    <property type="match status" value="3"/>
</dbReference>
<dbReference type="Pfam" id="PF00501">
    <property type="entry name" value="AMP-binding"/>
    <property type="match status" value="1"/>
</dbReference>
<dbReference type="Gene3D" id="3.30.300.30">
    <property type="match status" value="1"/>
</dbReference>
<dbReference type="InterPro" id="IPR018201">
    <property type="entry name" value="Ketoacyl_synth_AS"/>
</dbReference>
<dbReference type="InterPro" id="IPR049551">
    <property type="entry name" value="PKS_DH_C"/>
</dbReference>
<dbReference type="SUPFAM" id="SSF56801">
    <property type="entry name" value="Acetyl-CoA synthetase-like"/>
    <property type="match status" value="1"/>
</dbReference>
<dbReference type="InterPro" id="IPR049900">
    <property type="entry name" value="PKS_mFAS_DH"/>
</dbReference>
<evidence type="ECO:0000259" key="10">
    <source>
        <dbReference type="PROSITE" id="PS52019"/>
    </source>
</evidence>
<proteinExistence type="inferred from homology"/>
<evidence type="ECO:0000256" key="3">
    <source>
        <dbReference type="ARBA" id="ARBA00022450"/>
    </source>
</evidence>
<dbReference type="InterPro" id="IPR014030">
    <property type="entry name" value="Ketoacyl_synth_N"/>
</dbReference>
<comment type="pathway">
    <text evidence="1">Lipid metabolism; fatty acid biosynthesis.</text>
</comment>
<evidence type="ECO:0000256" key="1">
    <source>
        <dbReference type="ARBA" id="ARBA00005194"/>
    </source>
</evidence>
<feature type="domain" description="Carrier" evidence="8">
    <location>
        <begin position="3754"/>
        <end position="3838"/>
    </location>
</feature>
<dbReference type="Pfam" id="PF00550">
    <property type="entry name" value="PP-binding"/>
    <property type="match status" value="3"/>
</dbReference>
<dbReference type="InterPro" id="IPR050091">
    <property type="entry name" value="PKS_NRPS_Biosynth_Enz"/>
</dbReference>
<dbReference type="SMART" id="SM00825">
    <property type="entry name" value="PKS_KS"/>
    <property type="match status" value="3"/>
</dbReference>
<dbReference type="PANTHER" id="PTHR43775:SF37">
    <property type="entry name" value="SI:DKEY-61P9.11"/>
    <property type="match status" value="1"/>
</dbReference>
<dbReference type="InterPro" id="IPR020841">
    <property type="entry name" value="PKS_Beta-ketoAc_synthase_dom"/>
</dbReference>
<dbReference type="InterPro" id="IPR000873">
    <property type="entry name" value="AMP-dep_synth/lig_dom"/>
</dbReference>
<dbReference type="CDD" id="cd00833">
    <property type="entry name" value="PKS"/>
    <property type="match status" value="3"/>
</dbReference>
<feature type="domain" description="PKS/mFAS DH" evidence="10">
    <location>
        <begin position="3047"/>
        <end position="3340"/>
    </location>
</feature>
<dbReference type="Gene3D" id="3.30.559.30">
    <property type="entry name" value="Nonribosomal peptide synthetase, condensation domain"/>
    <property type="match status" value="1"/>
</dbReference>
<dbReference type="Pfam" id="PF08659">
    <property type="entry name" value="KR"/>
    <property type="match status" value="3"/>
</dbReference>
<evidence type="ECO:0000256" key="5">
    <source>
        <dbReference type="ARBA" id="ARBA00022679"/>
    </source>
</evidence>
<dbReference type="InterPro" id="IPR036291">
    <property type="entry name" value="NAD(P)-bd_dom_sf"/>
</dbReference>
<dbReference type="PROSITE" id="PS52019">
    <property type="entry name" value="PKS_MFAS_DH"/>
    <property type="match status" value="2"/>
</dbReference>
<dbReference type="SMART" id="SM00823">
    <property type="entry name" value="PKS_PP"/>
    <property type="match status" value="4"/>
</dbReference>
<comment type="similarity">
    <text evidence="2">Belongs to the short-chain dehydrogenases/reductases (SDR) family.</text>
</comment>
<dbReference type="Gene3D" id="3.40.366.10">
    <property type="entry name" value="Malonyl-Coenzyme A Acyl Carrier Protein, domain 2"/>
    <property type="match status" value="1"/>
</dbReference>
<dbReference type="InterPro" id="IPR001242">
    <property type="entry name" value="Condensation_dom"/>
</dbReference>
<name>A0ABU6DUP5_9GAMM</name>
<feature type="domain" description="PKS/mFAS DH" evidence="10">
    <location>
        <begin position="4312"/>
        <end position="4586"/>
    </location>
</feature>
<evidence type="ECO:0000256" key="4">
    <source>
        <dbReference type="ARBA" id="ARBA00022553"/>
    </source>
</evidence>
<sequence length="5151" mass="564806">MLSRLNRLAGLLRTDTDELIRNITRPVSSFGFDSVDLTRLRQNIQPKPSFQELYGLPLTNVLERLVVTEDNSLKRKATLDLLDLPVSPVLDIQQSYLMGSDEGCPCVVYQDFKVDGLNLDVFWQALDQVVLNEPMCQALIKNGTQQTIKPHSDWQSISHFVEDVENFASYREMTLNDFQHNGNYWQVAVARSGLELRLLLIVNMLFMDATSVVELCNRVARCYQELLAGRTIEVKIEPPTFLEFAKVRAKRQPSEDVITQWKKRLASFPKAPQLPRRKYDDQSTASFARVSRELDATEWASLKQLAQDNGITSSALLIAIFSDVVRLYSENSDFTLTITCSDRPADVSYDHAVGEFTNVVLCPIIGLEPLLTRATQVQNELNLVFEQDELTGLDTVRLLREVQKDPHIGFPIVFTSFLGITDRLNGFDGVNFSLLHQQTQTPQLSLDHQVLEINGRLYINWDFDATIFDELLMQQMLDCFWQMLQQGAQHLPMIAMLDDATLQLREQHNITQKEFTKDLPVPKLLHEMVLQQVSKNPDKVAIIDQDIQLTYQQLSDYAKAIAQSLIQRGVRAEEPVAIVQEKGWEQVASAVGILMAGASYLPLNPSHPDDRIRNIISMAGCRFALVQTKTLINNEQQRSWHRQEQQNLVELMIVDTALVPIGEWHALDIAEDRLAYIIFTSGSTGTPKGVEINHQGAVNTCLDINDRFAPDQDTVTFGISSLGFDLSVWDIFGTLGAGGTLVMCGPNSTIDPDYWWQQVLTHQVTVWNTVPTSFEMLVHSRPEGVEMPIKSVLLSGDAISINLVKEACRVFPNLQIHAFGGATEASIWSNYHTVKADTYQMGTDLVPYGKPLSNQTMMVLDEQFRYRPCGVVGDIYIGGIGVARGYFGQPELTAEKFIDGGEFGRIYQTGDLGRYLINGEIEIIGRKDSQVKVGGHRVELSEIERCAERLDDVVRAAVVHIPGAGSRVVGFYTGVAANQQVRSYVEEHLPDYMAPYTWIQLESIPLTANSKVDMKQLRLLAKSSGNESHEIESTHIQDVKTILRLAAEVLNVPVNILSPTQNLAEQGLTSLYAIQLVNRLNQAYQTKLSYTLLFNYPTANKLAAYLVQGLVVSSKSVSKTANRSNEPIAVISTSCRLPGGVTSSDEFFHQLLRSDDVFTEIPKSRFDIDQIYSSSIGEDGGSYVRHGAFISDITGFDHDLFGISRDEAYYMDPQQRHMMEVTYEVIINAGYTVDKLTGSDTGVFIGQMNYDWMMDLDYSREYASTGSAPSITSNRLSYVFDWKGPSMTVDTACSSSLVAVDMAVERLRKGECSLAVAGGVNLILSPEPYVFTCQSRMLSPNERCATFDEQADGIIRGEGVGAVLLKRLSDAEADGDPILAIIRGSAVNQDGRSASLTAPNGLAQQAVYRAALADAGLKGSDVDYLECHGTGTPLGDPIEVESIRTVMAEQREHPIVLGALKTNLGHLEGAAGITGLIKAIEIMRHRMVPPNRHFQRLNPKIQITDSEARIPTEVTALSSVGTLTGAVSSFGYGGTNAHLVLQSYEGSKQMMKNPTVWMFSGQGSLLPGSVNALYQKNDTFRQALTKYLSMAEVYIDAKYLHDSLLDMILTQSDAAKRGLIQAQIQQPALVAVQLAHVAMWEQRGLQPKIVLGHSIGELSAAVVLGVLSVEDAIQLAAIRGKLMGDYQLGQMATVNDQFEVLQSKLPVHASINADDEYQQKIIASLDKSALSFNNQYEGKAFHTPMMTLAVDAFAEVLTSYILHEPRTDIEFISTLSVEKEAHALCSVEYWANQMVCPVQFLDAVEALKLQLKGNEAIIEFGASPTLLNLTRVLLEDQKRICYLNSIDTADGVPSIVPLAPAILAWPALSAKNPLHKPVSLSFSPVNLPLAPMPEWVRHLRWVNISTPTPALDKDVLVISPMDMHDLPMGWSHRCIDGFTEITTLLKGRSLQPLAYVCGLGNNDVYYLLQLLQEIAHTKMPSRLVVVIPDSLSGAAGVRGLAHAAECEMGLMVQVVSTDSGSPAAAIRGALSLTQSELRFAQQKWFEMKYETLDLGNSSPRALSSSLLYVITGGLGDLGIRAARVLYRCGARNLLLLGRKTQTQVDQRFNELKLEFPDAQICYTSLDVTDVAAMRAFARSLAERVAGIIHTAGVIDDGLISHQTIARTRRVMAPKVDAGRLLLDELQPSEFMVAYSSIVARLGAVGQSTYCAANSALDGLVGEYASHQITSIQWGAWSETGMAYRAELVDKLADEGFGIIEPEQGDQILTHVLLQGIRGIISVSPIEPEKRSLPLTYQENSVNVATSQVPTSKWSRTRVRNTVMESLSAFMSGEIDAQMGFMEAGLSSLDLVQFRQALLKALPDSVDIPSQFVFNYPTVEDVVEHLVSQFSKTGLDESEPKTPQISYLWQSLNDVTEGEPLFLVGGVMGNIEKTFGPLAAELNVPVYGIMPEIPWELQGKSLSYFAEELINAFEQQYSYPRFWLGGLSFGATLAIEMGLQLERRYPDALAGLILLDPRHLAPFTAPDDAAPFERLVEGHHYQAQVKAPAYWYRSTIPDWDNQSDMMREASRSFQSDTDIEQRCRATLVNLMPRHVEGHHFNFLYRFRETLAAQIHADIRPQMEEGNEPIAIVSAACRLPGGVHSREEFWTMLEARENCISEIPLTRFDIDSIYDADLDARGKSYTRVGGFIDSAESFDHRLFGLSEAETEVMDPQQRVLLEVVHQALTEAGIDRSDLKGTDTAVFVGLANDDWSSMGRDHDAHNPHFGAGVSSSIMSNRISYLYGLNGPSMTVDTACSSSLVAIDLAVEKLRRGVCSMAIVGGVNIIASPRMYVSACATKALSAQGRCASFDADADGYCRGEGAGVVILKRLSDARQAGDTILSVVRGTAVNQDGKSVSMTAPNGRSQEAVITEALKNAHIEPAKVDYLECHGTGTPLGDPIEIASLQNVLAKERHVPLVVGSVKSNIGHLEGAAGIVGLIKAVEVLRHRRAPGLVHFNRLNPNISLHPMVRIGAETQSLKPDGELIAGISSFGFGGTNAHVVLSSYEQPVWNRTQPSVSFQRKAFPWRRLANPLLSRMIDGHLGASLNGPLAQLWKDHAIDGTALVPAASHLTMVAGVILTHGEDHPNAVSVRDVVFSSPATLSDHEAIRCVQQDTITCIEVGQSSQWQMVAQSQAARAEFVMNAPTMPELAEVQARTERVRYKDRIRAVGERIDFGPAYQLLDELWLNDREGLAKVSVSGLLPIEQTLTLLAPPVLDASLQLLGLPHLEQTGLCVPFAVDEAIFSTLVHQPESVWLYVEIKTVHQKQVSGDVYVYSEQGQCLAALRGVTCRAWQQQNPLARHLYDTYWKIIQLPVKSSSGVLLSASVNDLSVLASGWNGYETHHIESSPEWWSPSVERIVWITDESNIETMLTWLQWLNDRQPSIPVAILIPTEHPEPSPIIALVRSVRLENPVLDLRCLQGPRKDIIHVAQTRDIWGAGEDYRWQAGQGSVIRLSNAIVPDTQAIVVQANLTYVVSGGHGALGEVATQYLLAQGATHVVRLSRKTQSSSEVTSDLQIITRQCDVSSAQEVQAFNLWLQQAKWPTVAGIIHTAGILADATLANQSMEKFHTAAAAKVQGAINLREYLVPTDFMLLYSSAASLFGSPGQSSYVYANAQLDSLAHQWQSDRARVLSVQWGPWSEAGMAVRNGALERAQLWGYQSIDPAQGAAFIDYLLQCGFEGSVCACPMNWTQFNSKAPYFEAFTAQNVQVTEVDTEVVEQVWSESEIRDEVRRAAVKAMGKHIDDNTSLMANGLDSLSGVVLAQELSQIFDLTLGTIFTINHPTIDEMVAELVQKAPIRTVSRMKNTRSAAPLMQAVDTLANSVRTDVREPIAIVSTACRLPGGVRSPQEFWQLLENKVDAVSEIPRSRFDIDEVYDPDVNALGKSYTRKGGFVDGLEYFDHLFFDIPQIEAEAMDPHQRLILSTGFEALHQLGYSRRDLKGKNIGVFVGVSNQDWMVTQGAEQEHNPYFGPGVSFSIIANRISYVLGLTGPSMTLDTACSSSLVALDIAVEKLRQHDCDAALVGGVNVMMHPRTFIGSCAANMLSPSGRCASFDESADGYCRGEGAGTIVLKRLSDAEASGDPIVAVIHGTAVNQDGASATMTAPNGKAQQAVLRKAYQNANINPASVDYVECHGTGTPLGDPIEIDALNKVLGEHRNKPLVLGSAKSNIGHLEGAAGIIGLIKATEVLNHRRAPGIVHFQKLNLNINVKNTLLHFSGDDIPLNTNGRLIAGVSSFGFGGTNAHVVLSTHPHAVRQYSNVVAPYQSVYLPWRRLPNPLLSYQTGTGFGARLNGELAELFTDHRFGDQVLVPAASHLTMLAGLHLRNTRRNGEGVVVRQVVFTQPAIVDGSGAEIRCVQTSGLSIELARGGQWYQVAEADRCVDLVHPTIFEHDVKEVIKRCTEVSYHDRLVALGTLGAQFGTGYQNIHQLYVGRREGIANVKVALNATTLPLALIAPATLDAGIQLLGLLSEHDDRLLVPYRVADAHFYIVSKQPTELFAYARVTNIHAHGLVGDVWLFSADGQCFAYLQGLECREFQPEGDVLNDLYKVIQQPANSPVIDLKVSTGVLVTAQSGSTLQLPFGWQITPRKTWTFTSDLLASNPSQLIWDARDIASAADALSLLQSLFSHPAIPSVILVLSEDSNWTVYVQALCQSALLEYPKCSIQCVVLTPSEALTSLFEQPWPIDEPVVRMNEQGWKVNRLVSASLPRSVQQAVRNSATYVISGGLGALGLATADWLVSHGATHLLLLGRSLKLTAAAAEQLKVLQGKAQVTYVACDISEREGLLSMIQPTLARWPDVAGVFHTAGVLTDAILTNQTPSMLDQSLAVKVKGAEHLFEICQPSDVMMMFSSASAVFGSLGQSSYAASNALMDTLVERWSEHGVQVVSVQWGAWSETGMAVRSGAVARSIDAGFGSISTDQGLKVLHRILRSGQSGVWCYCPFDWSRVKLTSPLIEAFKPVERVSLAENSQETMIAMISEIELKNIVRSAVHKALGQEVSDDDPLMAKGLDSLSGVALAQEIGRSIGLSLGAIFTINHPSINDMVAELLRLAPQRVTPIEKFVPSNVAVSTFTSPELLSDRDHDIAVVSAACKLPGAVEDTNELWQML</sequence>
<dbReference type="InterPro" id="IPR014043">
    <property type="entry name" value="Acyl_transferase_dom"/>
</dbReference>
<protein>
    <submittedName>
        <fullName evidence="11">Amino acid adenylation domain-containing protein</fullName>
    </submittedName>
</protein>